<keyword evidence="4" id="KW-0732">Signal</keyword>
<dbReference type="Gene3D" id="3.40.50.300">
    <property type="entry name" value="P-loop containing nucleotide triphosphate hydrolases"/>
    <property type="match status" value="1"/>
</dbReference>
<dbReference type="PROSITE" id="PS50162">
    <property type="entry name" value="RECA_2"/>
    <property type="match status" value="1"/>
</dbReference>
<dbReference type="SUPFAM" id="SSF55486">
    <property type="entry name" value="Metalloproteases ('zincins'), catalytic domain"/>
    <property type="match status" value="1"/>
</dbReference>
<dbReference type="GO" id="GO:0004222">
    <property type="term" value="F:metalloendopeptidase activity"/>
    <property type="evidence" value="ECO:0007669"/>
    <property type="project" value="InterPro"/>
</dbReference>
<keyword evidence="2" id="KW-0067">ATP-binding</keyword>
<dbReference type="InterPro" id="IPR020588">
    <property type="entry name" value="RecA_ATP-bd"/>
</dbReference>
<keyword evidence="1" id="KW-0547">Nucleotide-binding</keyword>
<keyword evidence="7" id="KW-1185">Reference proteome</keyword>
<dbReference type="GO" id="GO:0000150">
    <property type="term" value="F:DNA strand exchange activity"/>
    <property type="evidence" value="ECO:0007669"/>
    <property type="project" value="TreeGrafter"/>
</dbReference>
<dbReference type="Proteomes" id="UP000309038">
    <property type="component" value="Unassembled WGS sequence"/>
</dbReference>
<dbReference type="PANTHER" id="PTHR22942:SF30">
    <property type="entry name" value="MEIOTIC RECOMBINATION PROTEIN DMC1_LIM15 HOMOLOG"/>
    <property type="match status" value="1"/>
</dbReference>
<dbReference type="InterPro" id="IPR010995">
    <property type="entry name" value="DNA_repair_Rad51/TF_NusA_a-hlx"/>
</dbReference>
<dbReference type="InterPro" id="IPR024079">
    <property type="entry name" value="MetalloPept_cat_dom_sf"/>
</dbReference>
<sequence>MFSASLRSTLVALVASAVAVSAVPGLQLALSGADKVDGLNNLKIIATVTNTGDETLKVLNDPRGPLSQMPTETFAISHDSGAVPAFTGVRVKYVPSVAAKVGKEDAFTILTPGESINVEHDLSAAYNFTASGAGQYSFAAVNRFHFVDPETGAPVELYADQPDAHVASVSGPLSIARRSVTKRETYTGCSSSEESSLVSAASAAQNYAAGAYSYASAHTSSTSRFTTWFGTYSAAHHSTILTHYTNLNGNTYSSYHFDCTCTDSGTYAYVYPDDFAHVYLCGAFWQAPTTGTDSKGGTLIHESSHFTQNAGTQDYVYGQSAAQSLAKSDPSEAIMNADNHEYFAENNAAAINTVSGVNMTTRRQMLKIKGMSEAKVEKIKEAAHKMLGSSFATGLEIQEKRKRVLTISTGSKNVDTILGGGIMSQSITEVYGEFRTGKTQMAHTMSVVTQLPPDMGGASGKVAYIDTEGTFRPDRIRSIAERFGVNGDMALENILYARAFNSEHQMELINECSMRFAEDKDFRLLVRTSVLRHLD</sequence>
<dbReference type="SUPFAM" id="SSF47794">
    <property type="entry name" value="Rad51 N-terminal domain-like"/>
    <property type="match status" value="1"/>
</dbReference>
<dbReference type="GO" id="GO:0003697">
    <property type="term" value="F:single-stranded DNA binding"/>
    <property type="evidence" value="ECO:0007669"/>
    <property type="project" value="TreeGrafter"/>
</dbReference>
<feature type="domain" description="RecA family profile 1" evidence="5">
    <location>
        <begin position="403"/>
        <end position="535"/>
    </location>
</feature>
<organism evidence="6 7">
    <name type="scientific">Hermanssonia centrifuga</name>
    <dbReference type="NCBI Taxonomy" id="98765"/>
    <lineage>
        <taxon>Eukaryota</taxon>
        <taxon>Fungi</taxon>
        <taxon>Dikarya</taxon>
        <taxon>Basidiomycota</taxon>
        <taxon>Agaricomycotina</taxon>
        <taxon>Agaricomycetes</taxon>
        <taxon>Polyporales</taxon>
        <taxon>Meruliaceae</taxon>
        <taxon>Hermanssonia</taxon>
    </lineage>
</organism>
<dbReference type="PANTHER" id="PTHR22942">
    <property type="entry name" value="RECA/RAD51/RADA DNA STRAND-PAIRING FAMILY MEMBER"/>
    <property type="match status" value="1"/>
</dbReference>
<dbReference type="GO" id="GO:0140664">
    <property type="term" value="F:ATP-dependent DNA damage sensor activity"/>
    <property type="evidence" value="ECO:0007669"/>
    <property type="project" value="InterPro"/>
</dbReference>
<dbReference type="GO" id="GO:0000730">
    <property type="term" value="P:DNA recombinase assembly"/>
    <property type="evidence" value="ECO:0007669"/>
    <property type="project" value="TreeGrafter"/>
</dbReference>
<name>A0A4S4KQN4_9APHY</name>
<proteinExistence type="predicted"/>
<dbReference type="GO" id="GO:0005524">
    <property type="term" value="F:ATP binding"/>
    <property type="evidence" value="ECO:0007669"/>
    <property type="project" value="UniProtKB-KW"/>
</dbReference>
<dbReference type="GO" id="GO:0007131">
    <property type="term" value="P:reciprocal meiotic recombination"/>
    <property type="evidence" value="ECO:0007669"/>
    <property type="project" value="TreeGrafter"/>
</dbReference>
<accession>A0A4S4KQN4</accession>
<keyword evidence="3" id="KW-0238">DNA-binding</keyword>
<evidence type="ECO:0000256" key="3">
    <source>
        <dbReference type="ARBA" id="ARBA00023125"/>
    </source>
</evidence>
<dbReference type="InterPro" id="IPR029463">
    <property type="entry name" value="Lys_MEP"/>
</dbReference>
<dbReference type="SMART" id="SM01351">
    <property type="entry name" value="Aspzincin_M35"/>
    <property type="match status" value="1"/>
</dbReference>
<dbReference type="Pfam" id="PF14521">
    <property type="entry name" value="Aspzincin_M35"/>
    <property type="match status" value="1"/>
</dbReference>
<evidence type="ECO:0000259" key="5">
    <source>
        <dbReference type="PROSITE" id="PS50162"/>
    </source>
</evidence>
<evidence type="ECO:0000256" key="2">
    <source>
        <dbReference type="ARBA" id="ARBA00022840"/>
    </source>
</evidence>
<dbReference type="InterPro" id="IPR027417">
    <property type="entry name" value="P-loop_NTPase"/>
</dbReference>
<dbReference type="GO" id="GO:0042148">
    <property type="term" value="P:DNA strand invasion"/>
    <property type="evidence" value="ECO:0007669"/>
    <property type="project" value="TreeGrafter"/>
</dbReference>
<dbReference type="Gene3D" id="1.10.150.20">
    <property type="entry name" value="5' to 3' exonuclease, C-terminal subdomain"/>
    <property type="match status" value="1"/>
</dbReference>
<dbReference type="GO" id="GO:0000794">
    <property type="term" value="C:condensed nuclear chromosome"/>
    <property type="evidence" value="ECO:0007669"/>
    <property type="project" value="TreeGrafter"/>
</dbReference>
<feature type="signal peptide" evidence="4">
    <location>
        <begin position="1"/>
        <end position="22"/>
    </location>
</feature>
<dbReference type="AlphaFoldDB" id="A0A4S4KQN4"/>
<evidence type="ECO:0000256" key="4">
    <source>
        <dbReference type="SAM" id="SignalP"/>
    </source>
</evidence>
<evidence type="ECO:0000313" key="7">
    <source>
        <dbReference type="Proteomes" id="UP000309038"/>
    </source>
</evidence>
<protein>
    <recommendedName>
        <fullName evidence="5">RecA family profile 1 domain-containing protein</fullName>
    </recommendedName>
</protein>
<dbReference type="Gene3D" id="3.40.390.10">
    <property type="entry name" value="Collagenase (Catalytic Domain)"/>
    <property type="match status" value="1"/>
</dbReference>
<evidence type="ECO:0000313" key="6">
    <source>
        <dbReference type="EMBL" id="THH00694.1"/>
    </source>
</evidence>
<dbReference type="Gene3D" id="2.60.40.2970">
    <property type="match status" value="1"/>
</dbReference>
<dbReference type="GO" id="GO:0070192">
    <property type="term" value="P:chromosome organization involved in meiotic cell cycle"/>
    <property type="evidence" value="ECO:0007669"/>
    <property type="project" value="TreeGrafter"/>
</dbReference>
<feature type="chain" id="PRO_5020919170" description="RecA family profile 1 domain-containing protein" evidence="4">
    <location>
        <begin position="23"/>
        <end position="535"/>
    </location>
</feature>
<comment type="caution">
    <text evidence="6">The sequence shown here is derived from an EMBL/GenBank/DDBJ whole genome shotgun (WGS) entry which is preliminary data.</text>
</comment>
<dbReference type="InterPro" id="IPR013632">
    <property type="entry name" value="Rad51_C"/>
</dbReference>
<dbReference type="GO" id="GO:0006312">
    <property type="term" value="P:mitotic recombination"/>
    <property type="evidence" value="ECO:0007669"/>
    <property type="project" value="TreeGrafter"/>
</dbReference>
<dbReference type="Pfam" id="PF08423">
    <property type="entry name" value="Rad51"/>
    <property type="match status" value="1"/>
</dbReference>
<dbReference type="SUPFAM" id="SSF52540">
    <property type="entry name" value="P-loop containing nucleoside triphosphate hydrolases"/>
    <property type="match status" value="1"/>
</dbReference>
<evidence type="ECO:0000256" key="1">
    <source>
        <dbReference type="ARBA" id="ARBA00022741"/>
    </source>
</evidence>
<dbReference type="InterPro" id="IPR034115">
    <property type="entry name" value="M35_peptidyl-Lys"/>
</dbReference>
<reference evidence="6 7" key="1">
    <citation type="submission" date="2019-02" db="EMBL/GenBank/DDBJ databases">
        <title>Genome sequencing of the rare red list fungi Phlebia centrifuga.</title>
        <authorList>
            <person name="Buettner E."/>
            <person name="Kellner H."/>
        </authorList>
    </citation>
    <scope>NUCLEOTIDE SEQUENCE [LARGE SCALE GENOMIC DNA]</scope>
    <source>
        <strain evidence="6 7">DSM 108282</strain>
    </source>
</reference>
<dbReference type="CDD" id="cd11306">
    <property type="entry name" value="M35_peptidyl-Lys"/>
    <property type="match status" value="1"/>
</dbReference>
<dbReference type="EMBL" id="SGPJ01000043">
    <property type="protein sequence ID" value="THH00694.1"/>
    <property type="molecule type" value="Genomic_DNA"/>
</dbReference>
<gene>
    <name evidence="6" type="ORF">EW026_g1877</name>
</gene>
<dbReference type="GO" id="GO:0003690">
    <property type="term" value="F:double-stranded DNA binding"/>
    <property type="evidence" value="ECO:0007669"/>
    <property type="project" value="TreeGrafter"/>
</dbReference>